<dbReference type="Pfam" id="PF05057">
    <property type="entry name" value="DUF676"/>
    <property type="match status" value="1"/>
</dbReference>
<dbReference type="SUPFAM" id="SSF53474">
    <property type="entry name" value="alpha/beta-Hydrolases"/>
    <property type="match status" value="1"/>
</dbReference>
<keyword evidence="3" id="KW-1185">Reference proteome</keyword>
<sequence>MPSNPRPLILVRGFGFFDVEDEQRNAYQGFNDGTVYPDRRGDSYIYEGFVLRALKSRRYRYTDATNVIAYYGRDMEVDDLPDPEPAHARRIVLDSRMAEACLAEGVAGTIWVYRYYDLLPRSIRLYAEGLVRLIELIEQETDKRSGASKEQWRGVDIVAHSMGGLIVNEALRLLDARQAGAARTQVNKVVTLGTPHRGIRFQAIPPGLLHALSATYEKVNDLRRLLPGRDKEPEGTKDALDELAAFDDDNLKYLDVATTFDPRRVLTIVGTDFGSYGNKAASVLNQMTNLADSGGVAGNHSDGLVMQSAAQLPGSPRTFIHKCHGGRDSLVTSREAYEIAMRFLHGTHHIALRLQDAEIKQGGDWGPFRNEFYLGVSIKPRGVDFNLFEQSMKAQNCYGPFNSDRLEDGTDVIDALQRPLTEWDHQRPYWAGPGRLLWEGWIDADNAFKDAVNGAIFRVDVFVGEDDPGGFSDKVILRKQVFIQVFPGSPPALFVHSGETYLDPEKYRDRASVEAVAQAPSTEGLTLPVQQATPCDGIGEGTGVGWDFTVNGTGFTGTFHIEVQGAQDADRP</sequence>
<dbReference type="RefSeq" id="WP_140009369.1">
    <property type="nucleotide sequence ID" value="NZ_JBHMDG010000051.1"/>
</dbReference>
<evidence type="ECO:0000313" key="3">
    <source>
        <dbReference type="Proteomes" id="UP001589750"/>
    </source>
</evidence>
<feature type="domain" description="DUF676" evidence="1">
    <location>
        <begin position="132"/>
        <end position="203"/>
    </location>
</feature>
<protein>
    <submittedName>
        <fullName evidence="2">Esterase/lipase family protein</fullName>
    </submittedName>
</protein>
<dbReference type="EMBL" id="JBHMDG010000051">
    <property type="protein sequence ID" value="MFB9315829.1"/>
    <property type="molecule type" value="Genomic_DNA"/>
</dbReference>
<evidence type="ECO:0000313" key="2">
    <source>
        <dbReference type="EMBL" id="MFB9315829.1"/>
    </source>
</evidence>
<gene>
    <name evidence="2" type="ORF">ACFFRI_22495</name>
</gene>
<dbReference type="Proteomes" id="UP001589750">
    <property type="component" value="Unassembled WGS sequence"/>
</dbReference>
<evidence type="ECO:0000259" key="1">
    <source>
        <dbReference type="Pfam" id="PF05057"/>
    </source>
</evidence>
<accession>A0ABV5KGF6</accession>
<dbReference type="InterPro" id="IPR029058">
    <property type="entry name" value="AB_hydrolase_fold"/>
</dbReference>
<organism evidence="2 3">
    <name type="scientific">Nocardioides plantarum</name>
    <dbReference type="NCBI Taxonomy" id="29299"/>
    <lineage>
        <taxon>Bacteria</taxon>
        <taxon>Bacillati</taxon>
        <taxon>Actinomycetota</taxon>
        <taxon>Actinomycetes</taxon>
        <taxon>Propionibacteriales</taxon>
        <taxon>Nocardioidaceae</taxon>
        <taxon>Nocardioides</taxon>
    </lineage>
</organism>
<comment type="caution">
    <text evidence="2">The sequence shown here is derived from an EMBL/GenBank/DDBJ whole genome shotgun (WGS) entry which is preliminary data.</text>
</comment>
<proteinExistence type="predicted"/>
<name>A0ABV5KGF6_9ACTN</name>
<dbReference type="InterPro" id="IPR007751">
    <property type="entry name" value="DUF676_lipase-like"/>
</dbReference>
<reference evidence="2 3" key="1">
    <citation type="submission" date="2024-09" db="EMBL/GenBank/DDBJ databases">
        <authorList>
            <person name="Sun Q."/>
            <person name="Mori K."/>
        </authorList>
    </citation>
    <scope>NUCLEOTIDE SEQUENCE [LARGE SCALE GENOMIC DNA]</scope>
    <source>
        <strain evidence="2 3">JCM 9626</strain>
    </source>
</reference>
<dbReference type="Gene3D" id="3.40.50.1820">
    <property type="entry name" value="alpha/beta hydrolase"/>
    <property type="match status" value="1"/>
</dbReference>